<feature type="domain" description="TfoX N-terminal" evidence="1">
    <location>
        <begin position="16"/>
        <end position="101"/>
    </location>
</feature>
<dbReference type="Proteomes" id="UP000283087">
    <property type="component" value="Unassembled WGS sequence"/>
</dbReference>
<dbReference type="Pfam" id="PF04993">
    <property type="entry name" value="TfoX_N"/>
    <property type="match status" value="1"/>
</dbReference>
<reference evidence="2 3" key="1">
    <citation type="submission" date="2018-11" db="EMBL/GenBank/DDBJ databases">
        <title>The draft genome sequence of Amphritea opalescens ANRC-JH13T.</title>
        <authorList>
            <person name="Fang Z."/>
            <person name="Zhang Y."/>
            <person name="Han X."/>
        </authorList>
    </citation>
    <scope>NUCLEOTIDE SEQUENCE [LARGE SCALE GENOMIC DNA]</scope>
    <source>
        <strain evidence="2 3">ANRC-JH13</strain>
    </source>
</reference>
<dbReference type="SUPFAM" id="SSF159894">
    <property type="entry name" value="YgaC/TfoX-N like"/>
    <property type="match status" value="1"/>
</dbReference>
<protein>
    <submittedName>
        <fullName evidence="2">TfoX family protein</fullName>
    </submittedName>
</protein>
<dbReference type="AlphaFoldDB" id="A0A430KVF4"/>
<dbReference type="InterPro" id="IPR007076">
    <property type="entry name" value="TfoX_N"/>
</dbReference>
<dbReference type="RefSeq" id="WP_126156656.1">
    <property type="nucleotide sequence ID" value="NZ_RQXW01000001.1"/>
</dbReference>
<accession>A0A430KVF4</accession>
<comment type="caution">
    <text evidence="2">The sequence shown here is derived from an EMBL/GenBank/DDBJ whole genome shotgun (WGS) entry which is preliminary data.</text>
</comment>
<proteinExistence type="predicted"/>
<sequence>MAFDRGLEARLYEHFNNRHDLVVKRMFGGLCFLLSEHMCCAIIGDKLMARIGPDHYERCLAKPYVTDMDFTGKPIRSMVYVLSEGFESDEDLIYWLNLCTAFVDSLPPKKPKRRHKKECQD</sequence>
<gene>
    <name evidence="2" type="ORF">EH243_00390</name>
</gene>
<dbReference type="EMBL" id="RQXW01000001">
    <property type="protein sequence ID" value="RTE67446.1"/>
    <property type="molecule type" value="Genomic_DNA"/>
</dbReference>
<evidence type="ECO:0000259" key="1">
    <source>
        <dbReference type="Pfam" id="PF04993"/>
    </source>
</evidence>
<keyword evidence="3" id="KW-1185">Reference proteome</keyword>
<evidence type="ECO:0000313" key="3">
    <source>
        <dbReference type="Proteomes" id="UP000283087"/>
    </source>
</evidence>
<name>A0A430KVF4_9GAMM</name>
<evidence type="ECO:0000313" key="2">
    <source>
        <dbReference type="EMBL" id="RTE67446.1"/>
    </source>
</evidence>
<dbReference type="OrthoDB" id="214902at2"/>
<dbReference type="Gene3D" id="3.30.1460.30">
    <property type="entry name" value="YgaC/TfoX-N like chaperone"/>
    <property type="match status" value="1"/>
</dbReference>
<organism evidence="2 3">
    <name type="scientific">Amphritea opalescens</name>
    <dbReference type="NCBI Taxonomy" id="2490544"/>
    <lineage>
        <taxon>Bacteria</taxon>
        <taxon>Pseudomonadati</taxon>
        <taxon>Pseudomonadota</taxon>
        <taxon>Gammaproteobacteria</taxon>
        <taxon>Oceanospirillales</taxon>
        <taxon>Oceanospirillaceae</taxon>
        <taxon>Amphritea</taxon>
    </lineage>
</organism>